<dbReference type="PANTHER" id="PTHR11075">
    <property type="entry name" value="PEPTIDE CHAIN RELEASE FACTOR"/>
    <property type="match status" value="1"/>
</dbReference>
<evidence type="ECO:0000256" key="1">
    <source>
        <dbReference type="ARBA" id="ARBA00004173"/>
    </source>
</evidence>
<feature type="domain" description="Prokaryotic-type class I peptide chain release factors" evidence="13">
    <location>
        <begin position="69"/>
        <end position="201"/>
    </location>
</feature>
<keyword evidence="6" id="KW-0689">Ribosomal protein</keyword>
<evidence type="ECO:0000256" key="8">
    <source>
        <dbReference type="ARBA" id="ARBA00023274"/>
    </source>
</evidence>
<proteinExistence type="inferred from homology"/>
<gene>
    <name evidence="14" type="primary">Mrpl58</name>
    <name evidence="14" type="ORF">GTO95_0012364</name>
</gene>
<evidence type="ECO:0000256" key="7">
    <source>
        <dbReference type="ARBA" id="ARBA00023128"/>
    </source>
</evidence>
<evidence type="ECO:0000256" key="3">
    <source>
        <dbReference type="ARBA" id="ARBA00022801"/>
    </source>
</evidence>
<evidence type="ECO:0000256" key="10">
    <source>
        <dbReference type="ARBA" id="ARBA00039441"/>
    </source>
</evidence>
<keyword evidence="15" id="KW-1185">Reference proteome</keyword>
<comment type="subcellular location">
    <subcellularLocation>
        <location evidence="1">Mitochondrion</location>
    </subcellularLocation>
</comment>
<dbReference type="GO" id="GO:0070126">
    <property type="term" value="P:mitochondrial translational termination"/>
    <property type="evidence" value="ECO:0007669"/>
    <property type="project" value="TreeGrafter"/>
</dbReference>
<feature type="non-terminal residue" evidence="14">
    <location>
        <position position="206"/>
    </location>
</feature>
<dbReference type="SUPFAM" id="SSF110916">
    <property type="entry name" value="Peptidyl-tRNA hydrolase domain-like"/>
    <property type="match status" value="1"/>
</dbReference>
<dbReference type="GO" id="GO:0004045">
    <property type="term" value="F:peptidyl-tRNA hydrolase activity"/>
    <property type="evidence" value="ECO:0007669"/>
    <property type="project" value="UniProtKB-EC"/>
</dbReference>
<keyword evidence="3 14" id="KW-0378">Hydrolase</keyword>
<sequence length="206" mass="23490">MAAPLLRCLCARPVRFTLGSVRIHTGFLHRNLGTEFKSAYSLDKIYPSSCFDYGRSAADYSRDCSLQNSTDIPLDRLTVTYSRSSGPGGQHVNKVNTKAEIRFHVQTADWIPEDVRQKIILQNKNRINKSGELIVTSEASRYQMRNLADCLQKIGDIIAEASLKPKEPSEEDKALRKTRLEKMHQERLKQKKMHSDLKQSRRVGLD</sequence>
<dbReference type="PANTHER" id="PTHR11075:SF54">
    <property type="entry name" value="LARGE RIBOSOMAL SUBUNIT PROTEIN ML62"/>
    <property type="match status" value="1"/>
</dbReference>
<name>A0A8J7NJW5_ATRSP</name>
<keyword evidence="5" id="KW-0809">Transit peptide</keyword>
<comment type="similarity">
    <text evidence="9">Belongs to the prokaryotic/mitochondrial release factor family. Mitochondrion-specific ribosomal protein mL62 subfamily.</text>
</comment>
<dbReference type="AlphaFoldDB" id="A0A8J7NJW5"/>
<protein>
    <recommendedName>
        <fullName evidence="10">Large ribosomal subunit protein mL62</fullName>
        <ecNumber evidence="2">3.1.1.29</ecNumber>
    </recommendedName>
    <alternativeName>
        <fullName evidence="11">Peptidyl-tRNA hydrolase ICT1, mitochondrial</fullName>
    </alternativeName>
</protein>
<comment type="caution">
    <text evidence="14">The sequence shown here is derived from an EMBL/GenBank/DDBJ whole genome shotgun (WGS) entry which is preliminary data.</text>
</comment>
<dbReference type="GO" id="GO:0005762">
    <property type="term" value="C:mitochondrial large ribosomal subunit"/>
    <property type="evidence" value="ECO:0007669"/>
    <property type="project" value="TreeGrafter"/>
</dbReference>
<dbReference type="InterPro" id="IPR052104">
    <property type="entry name" value="Mito_Release_Factor_mL62"/>
</dbReference>
<evidence type="ECO:0000256" key="11">
    <source>
        <dbReference type="ARBA" id="ARBA00041531"/>
    </source>
</evidence>
<dbReference type="FunFam" id="3.30.160.20:FF:000050">
    <property type="entry name" value="Peptidyl-tRNA hydrolase ICT1, mitochondrial"/>
    <property type="match status" value="1"/>
</dbReference>
<evidence type="ECO:0000256" key="4">
    <source>
        <dbReference type="ARBA" id="ARBA00022917"/>
    </source>
</evidence>
<dbReference type="InterPro" id="IPR000352">
    <property type="entry name" value="Pep_chain_release_fac_I"/>
</dbReference>
<evidence type="ECO:0000256" key="9">
    <source>
        <dbReference type="ARBA" id="ARBA00038225"/>
    </source>
</evidence>
<keyword evidence="4" id="KW-0648">Protein biosynthesis</keyword>
<accession>A0A8J7NJW5</accession>
<evidence type="ECO:0000256" key="2">
    <source>
        <dbReference type="ARBA" id="ARBA00013260"/>
    </source>
</evidence>
<feature type="region of interest" description="Disordered" evidence="12">
    <location>
        <begin position="183"/>
        <end position="206"/>
    </location>
</feature>
<dbReference type="GO" id="GO:0016150">
    <property type="term" value="F:translation release factor activity, codon nonspecific"/>
    <property type="evidence" value="ECO:0007669"/>
    <property type="project" value="TreeGrafter"/>
</dbReference>
<evidence type="ECO:0000256" key="5">
    <source>
        <dbReference type="ARBA" id="ARBA00022946"/>
    </source>
</evidence>
<keyword evidence="8" id="KW-0687">Ribonucleoprotein</keyword>
<dbReference type="EC" id="3.1.1.29" evidence="2"/>
<dbReference type="Proteomes" id="UP000736164">
    <property type="component" value="Unassembled WGS sequence"/>
</dbReference>
<evidence type="ECO:0000313" key="14">
    <source>
        <dbReference type="EMBL" id="MBN3313345.1"/>
    </source>
</evidence>
<dbReference type="EMBL" id="JAAWVO010011487">
    <property type="protein sequence ID" value="MBN3313345.1"/>
    <property type="molecule type" value="Genomic_DNA"/>
</dbReference>
<evidence type="ECO:0000256" key="12">
    <source>
        <dbReference type="SAM" id="MobiDB-lite"/>
    </source>
</evidence>
<evidence type="ECO:0000256" key="6">
    <source>
        <dbReference type="ARBA" id="ARBA00022980"/>
    </source>
</evidence>
<dbReference type="GO" id="GO:0005743">
    <property type="term" value="C:mitochondrial inner membrane"/>
    <property type="evidence" value="ECO:0007669"/>
    <property type="project" value="UniProtKB-ARBA"/>
</dbReference>
<organism evidence="14 15">
    <name type="scientific">Atractosteus spatula</name>
    <name type="common">Alligator gar</name>
    <name type="synonym">Lepisosteus spatula</name>
    <dbReference type="NCBI Taxonomy" id="7917"/>
    <lineage>
        <taxon>Eukaryota</taxon>
        <taxon>Metazoa</taxon>
        <taxon>Chordata</taxon>
        <taxon>Craniata</taxon>
        <taxon>Vertebrata</taxon>
        <taxon>Euteleostomi</taxon>
        <taxon>Actinopterygii</taxon>
        <taxon>Neopterygii</taxon>
        <taxon>Holostei</taxon>
        <taxon>Semionotiformes</taxon>
        <taxon>Lepisosteidae</taxon>
        <taxon>Atractosteus</taxon>
    </lineage>
</organism>
<evidence type="ECO:0000259" key="13">
    <source>
        <dbReference type="Pfam" id="PF00472"/>
    </source>
</evidence>
<dbReference type="Gene3D" id="3.30.160.20">
    <property type="match status" value="1"/>
</dbReference>
<reference evidence="14" key="1">
    <citation type="journal article" date="2021" name="Cell">
        <title>Tracing the genetic footprints of vertebrate landing in non-teleost ray-finned fishes.</title>
        <authorList>
            <person name="Bi X."/>
            <person name="Wang K."/>
            <person name="Yang L."/>
            <person name="Pan H."/>
            <person name="Jiang H."/>
            <person name="Wei Q."/>
            <person name="Fang M."/>
            <person name="Yu H."/>
            <person name="Zhu C."/>
            <person name="Cai Y."/>
            <person name="He Y."/>
            <person name="Gan X."/>
            <person name="Zeng H."/>
            <person name="Yu D."/>
            <person name="Zhu Y."/>
            <person name="Jiang H."/>
            <person name="Qiu Q."/>
            <person name="Yang H."/>
            <person name="Zhang Y.E."/>
            <person name="Wang W."/>
            <person name="Zhu M."/>
            <person name="He S."/>
            <person name="Zhang G."/>
        </authorList>
    </citation>
    <scope>NUCLEOTIDE SEQUENCE</scope>
    <source>
        <strain evidence="14">Allg_001</strain>
    </source>
</reference>
<feature type="non-terminal residue" evidence="14">
    <location>
        <position position="1"/>
    </location>
</feature>
<keyword evidence="7" id="KW-0496">Mitochondrion</keyword>
<dbReference type="Pfam" id="PF00472">
    <property type="entry name" value="RF-1"/>
    <property type="match status" value="1"/>
</dbReference>
<evidence type="ECO:0000313" key="15">
    <source>
        <dbReference type="Proteomes" id="UP000736164"/>
    </source>
</evidence>